<dbReference type="GO" id="GO:0005829">
    <property type="term" value="C:cytosol"/>
    <property type="evidence" value="ECO:0007669"/>
    <property type="project" value="TreeGrafter"/>
</dbReference>
<dbReference type="InterPro" id="IPR013961">
    <property type="entry name" value="RAI1"/>
</dbReference>
<dbReference type="PANTHER" id="PTHR12395:SF26">
    <property type="entry name" value="DECAPPING NUCLEASE"/>
    <property type="match status" value="1"/>
</dbReference>
<dbReference type="EC" id="3.6.1.-" evidence="2"/>
<dbReference type="GO" id="GO:0046872">
    <property type="term" value="F:metal ion binding"/>
    <property type="evidence" value="ECO:0007669"/>
    <property type="project" value="UniProtKB-KW"/>
</dbReference>
<dbReference type="GO" id="GO:0003723">
    <property type="term" value="F:RNA binding"/>
    <property type="evidence" value="ECO:0007669"/>
    <property type="project" value="UniProtKB-KW"/>
</dbReference>
<dbReference type="OrthoDB" id="5853397at2759"/>
<comment type="similarity">
    <text evidence="1 2">Belongs to the DXO/Dom3Z family.</text>
</comment>
<keyword evidence="5" id="KW-1185">Reference proteome</keyword>
<dbReference type="Proteomes" id="UP000494206">
    <property type="component" value="Unassembled WGS sequence"/>
</dbReference>
<gene>
    <name evidence="4" type="ORF">CBOVIS_LOCUS8544</name>
</gene>
<dbReference type="GO" id="GO:0034353">
    <property type="term" value="F:mRNA 5'-diphosphatase activity"/>
    <property type="evidence" value="ECO:0007669"/>
    <property type="project" value="TreeGrafter"/>
</dbReference>
<evidence type="ECO:0000256" key="1">
    <source>
        <dbReference type="ARBA" id="ARBA00006562"/>
    </source>
</evidence>
<dbReference type="GO" id="GO:0004518">
    <property type="term" value="F:nuclease activity"/>
    <property type="evidence" value="ECO:0007669"/>
    <property type="project" value="UniProtKB-KW"/>
</dbReference>
<dbReference type="Pfam" id="PF08652">
    <property type="entry name" value="RAI1"/>
    <property type="match status" value="1"/>
</dbReference>
<dbReference type="PANTHER" id="PTHR12395">
    <property type="entry name" value="DOM-3 RELATED"/>
    <property type="match status" value="1"/>
</dbReference>
<organism evidence="4 5">
    <name type="scientific">Caenorhabditis bovis</name>
    <dbReference type="NCBI Taxonomy" id="2654633"/>
    <lineage>
        <taxon>Eukaryota</taxon>
        <taxon>Metazoa</taxon>
        <taxon>Ecdysozoa</taxon>
        <taxon>Nematoda</taxon>
        <taxon>Chromadorea</taxon>
        <taxon>Rhabditida</taxon>
        <taxon>Rhabditina</taxon>
        <taxon>Rhabditomorpha</taxon>
        <taxon>Rhabditoidea</taxon>
        <taxon>Rhabditidae</taxon>
        <taxon>Peloderinae</taxon>
        <taxon>Caenorhabditis</taxon>
    </lineage>
</organism>
<comment type="subcellular location">
    <subcellularLocation>
        <location evidence="2">Nucleus</location>
    </subcellularLocation>
</comment>
<dbReference type="GO" id="GO:0000166">
    <property type="term" value="F:nucleotide binding"/>
    <property type="evidence" value="ECO:0007669"/>
    <property type="project" value="UniProtKB-KW"/>
</dbReference>
<evidence type="ECO:0000313" key="5">
    <source>
        <dbReference type="Proteomes" id="UP000494206"/>
    </source>
</evidence>
<feature type="domain" description="RAI1-like" evidence="3">
    <location>
        <begin position="18"/>
        <end position="248"/>
    </location>
</feature>
<dbReference type="EMBL" id="CADEPM010000005">
    <property type="protein sequence ID" value="CAB3406470.1"/>
    <property type="molecule type" value="Genomic_DNA"/>
</dbReference>
<dbReference type="InterPro" id="IPR039039">
    <property type="entry name" value="RAI1-like_fam"/>
</dbReference>
<dbReference type="GO" id="GO:0005634">
    <property type="term" value="C:nucleus"/>
    <property type="evidence" value="ECO:0007669"/>
    <property type="project" value="UniProtKB-SubCell"/>
</dbReference>
<sequence length="308" mass="35423">MESNAQRTSGDPIRIEDVGAYSIDMKTNKVTIGYDQIPRLIPNIDDVIGTNLDEGMEDFEDKYGGEKLESLLDFIKMQCKPGTDLKEHIQADFVTNRSTVLALITLKLRKIIAVREKGVIFLYNVTDDEFGASKAINVERYARVNKFEWITSLGNRPHPNDNLIPAKVVFRATLKAGWRLYYSARIDGIDDNGGYVEKKLSYISVNARNKSLKKTLDTFQNCLSTTKTILRGIYDKNAVLCEIERENVEISTIFPRLRVIENNLMMIRRRLHHDGMAFNIYFEPDHSFKFEQLDESDLVPQDFLDHFI</sequence>
<evidence type="ECO:0000256" key="2">
    <source>
        <dbReference type="RuleBase" id="RU367113"/>
    </source>
</evidence>
<keyword evidence="2" id="KW-0378">Hydrolase</keyword>
<dbReference type="GO" id="GO:0000956">
    <property type="term" value="P:nuclear-transcribed mRNA catabolic process"/>
    <property type="evidence" value="ECO:0007669"/>
    <property type="project" value="TreeGrafter"/>
</dbReference>
<dbReference type="GO" id="GO:0110155">
    <property type="term" value="P:NAD-cap decapping"/>
    <property type="evidence" value="ECO:0007669"/>
    <property type="project" value="TreeGrafter"/>
</dbReference>
<keyword evidence="2" id="KW-0479">Metal-binding</keyword>
<name>A0A8S1F6N4_9PELO</name>
<keyword evidence="2" id="KW-0547">Nucleotide-binding</keyword>
<keyword evidence="2" id="KW-0540">Nuclease</keyword>
<accession>A0A8S1F6N4</accession>
<comment type="caution">
    <text evidence="4">The sequence shown here is derived from an EMBL/GenBank/DDBJ whole genome shotgun (WGS) entry which is preliminary data.</text>
</comment>
<dbReference type="AlphaFoldDB" id="A0A8S1F6N4"/>
<evidence type="ECO:0000313" key="4">
    <source>
        <dbReference type="EMBL" id="CAB3406470.1"/>
    </source>
</evidence>
<keyword evidence="2" id="KW-0539">Nucleus</keyword>
<comment type="function">
    <text evidence="2">Decapping enzyme for NAD-capped RNAs: specifically hydrolyzes the nicotinamide adenine dinucleotide (NAD) cap from a subset of RNAs by removing the entire NAD moiety from the 5'-end of an NAD-capped RNA.</text>
</comment>
<keyword evidence="2" id="KW-0694">RNA-binding</keyword>
<comment type="cofactor">
    <cofactor evidence="2">
        <name>a divalent metal cation</name>
        <dbReference type="ChEBI" id="CHEBI:60240"/>
    </cofactor>
</comment>
<reference evidence="4 5" key="1">
    <citation type="submission" date="2020-04" db="EMBL/GenBank/DDBJ databases">
        <authorList>
            <person name="Laetsch R D."/>
            <person name="Stevens L."/>
            <person name="Kumar S."/>
            <person name="Blaxter L. M."/>
        </authorList>
    </citation>
    <scope>NUCLEOTIDE SEQUENCE [LARGE SCALE GENOMIC DNA]</scope>
</reference>
<evidence type="ECO:0000259" key="3">
    <source>
        <dbReference type="Pfam" id="PF08652"/>
    </source>
</evidence>
<protein>
    <recommendedName>
        <fullName evidence="2">Decapping nuclease</fullName>
        <ecNumber evidence="2">3.6.1.-</ecNumber>
    </recommendedName>
</protein>
<proteinExistence type="inferred from homology"/>